<dbReference type="EMBL" id="WUBL01000070">
    <property type="protein sequence ID" value="KAF2967287.1"/>
    <property type="molecule type" value="Genomic_DNA"/>
</dbReference>
<feature type="region of interest" description="Disordered" evidence="2">
    <location>
        <begin position="39"/>
        <end position="73"/>
    </location>
</feature>
<dbReference type="InterPro" id="IPR021858">
    <property type="entry name" value="Fun_TF"/>
</dbReference>
<evidence type="ECO:0008006" key="5">
    <source>
        <dbReference type="Google" id="ProtNLM"/>
    </source>
</evidence>
<dbReference type="PANTHER" id="PTHR47784:SF5">
    <property type="entry name" value="STEROL UPTAKE CONTROL PROTEIN 2"/>
    <property type="match status" value="1"/>
</dbReference>
<sequence>MVVPNCNEESPCNHCIRHGFECSLARANRSQSSHTSAILYGDLPERTSPDMPARGNPLRREDPPRASTEGTEDTCAASILQAKLKEARELIVDVSETLESLRVVPKPSAPTTVSYEDEFANPRVRDGMESLRLFHHYFVSAYSLLSHEPATAELWRSTVPEIALTHEYLMHGVLALSALHYAHTHHAERQQYYVASAHYQQLALRFFSTSVGAINKENCEAYFLLSIIIFLLSTFRIARMGDGVERVSVQTVVQSFVLLQGIRDVLASQSLQRWLVGNPLAVILAPRPMCQPSLGLQTEVQIQLMRVRQLAQEELCFYDGEELQHNYIDSIDQLQTTSVWADPTSPEGRRRIWYWPFNLSPAFLHSLRSGRQLALIILAHFAALVRPLEEKDWVLCGWSSSVLAMIDETLDQRWSHWLDWPRQYTY</sequence>
<evidence type="ECO:0000313" key="4">
    <source>
        <dbReference type="Proteomes" id="UP000481858"/>
    </source>
</evidence>
<comment type="caution">
    <text evidence="3">The sequence shown here is derived from an EMBL/GenBank/DDBJ whole genome shotgun (WGS) entry which is preliminary data.</text>
</comment>
<name>A0A7C8MSJ4_9PEZI</name>
<keyword evidence="4" id="KW-1185">Reference proteome</keyword>
<dbReference type="AlphaFoldDB" id="A0A7C8MSJ4"/>
<evidence type="ECO:0000256" key="2">
    <source>
        <dbReference type="SAM" id="MobiDB-lite"/>
    </source>
</evidence>
<reference evidence="3 4" key="1">
    <citation type="submission" date="2019-12" db="EMBL/GenBank/DDBJ databases">
        <title>Draft genome sequence of the ascomycete Xylaria multiplex DSM 110363.</title>
        <authorList>
            <person name="Buettner E."/>
            <person name="Kellner H."/>
        </authorList>
    </citation>
    <scope>NUCLEOTIDE SEQUENCE [LARGE SCALE GENOMIC DNA]</scope>
    <source>
        <strain evidence="3 4">DSM 110363</strain>
    </source>
</reference>
<dbReference type="Proteomes" id="UP000481858">
    <property type="component" value="Unassembled WGS sequence"/>
</dbReference>
<gene>
    <name evidence="3" type="ORF">GQX73_g6249</name>
</gene>
<accession>A0A7C8MSJ4</accession>
<dbReference type="Pfam" id="PF11951">
    <property type="entry name" value="Fungal_trans_2"/>
    <property type="match status" value="1"/>
</dbReference>
<evidence type="ECO:0000256" key="1">
    <source>
        <dbReference type="ARBA" id="ARBA00023242"/>
    </source>
</evidence>
<keyword evidence="1" id="KW-0539">Nucleus</keyword>
<dbReference type="InterPro" id="IPR053157">
    <property type="entry name" value="Sterol_Uptake_Regulator"/>
</dbReference>
<dbReference type="OrthoDB" id="5295362at2759"/>
<dbReference type="InParanoid" id="A0A7C8MSJ4"/>
<protein>
    <recommendedName>
        <fullName evidence="5">Zn(2)-C6 fungal-type domain-containing protein</fullName>
    </recommendedName>
</protein>
<proteinExistence type="predicted"/>
<dbReference type="PANTHER" id="PTHR47784">
    <property type="entry name" value="STEROL UPTAKE CONTROL PROTEIN 2"/>
    <property type="match status" value="1"/>
</dbReference>
<organism evidence="3 4">
    <name type="scientific">Xylaria multiplex</name>
    <dbReference type="NCBI Taxonomy" id="323545"/>
    <lineage>
        <taxon>Eukaryota</taxon>
        <taxon>Fungi</taxon>
        <taxon>Dikarya</taxon>
        <taxon>Ascomycota</taxon>
        <taxon>Pezizomycotina</taxon>
        <taxon>Sordariomycetes</taxon>
        <taxon>Xylariomycetidae</taxon>
        <taxon>Xylariales</taxon>
        <taxon>Xylariaceae</taxon>
        <taxon>Xylaria</taxon>
    </lineage>
</organism>
<dbReference type="GO" id="GO:0001228">
    <property type="term" value="F:DNA-binding transcription activator activity, RNA polymerase II-specific"/>
    <property type="evidence" value="ECO:0007669"/>
    <property type="project" value="TreeGrafter"/>
</dbReference>
<evidence type="ECO:0000313" key="3">
    <source>
        <dbReference type="EMBL" id="KAF2967287.1"/>
    </source>
</evidence>